<keyword evidence="4" id="KW-0472">Membrane</keyword>
<feature type="region of interest" description="Disordered" evidence="3">
    <location>
        <begin position="1158"/>
        <end position="1255"/>
    </location>
</feature>
<feature type="repeat" description="WD" evidence="1">
    <location>
        <begin position="185"/>
        <end position="217"/>
    </location>
</feature>
<dbReference type="InterPro" id="IPR036322">
    <property type="entry name" value="WD40_repeat_dom_sf"/>
</dbReference>
<keyword evidence="6" id="KW-1185">Reference proteome</keyword>
<accession>A0A1J1HC87</accession>
<feature type="coiled-coil region" evidence="2">
    <location>
        <begin position="1519"/>
        <end position="1556"/>
    </location>
</feature>
<feature type="compositionally biased region" description="Basic residues" evidence="3">
    <location>
        <begin position="741"/>
        <end position="760"/>
    </location>
</feature>
<feature type="region of interest" description="Disordered" evidence="3">
    <location>
        <begin position="639"/>
        <end position="774"/>
    </location>
</feature>
<dbReference type="Proteomes" id="UP000220158">
    <property type="component" value="Chromosome 14"/>
</dbReference>
<keyword evidence="1" id="KW-0853">WD repeat</keyword>
<gene>
    <name evidence="5" type="ORF">PRELSG_1444400</name>
</gene>
<dbReference type="PROSITE" id="PS50082">
    <property type="entry name" value="WD_REPEATS_2"/>
    <property type="match status" value="1"/>
</dbReference>
<keyword evidence="4" id="KW-1133">Transmembrane helix</keyword>
<dbReference type="GO" id="GO:0006334">
    <property type="term" value="P:nucleosome assembly"/>
    <property type="evidence" value="ECO:0007669"/>
    <property type="project" value="TreeGrafter"/>
</dbReference>
<dbReference type="EMBL" id="LN835309">
    <property type="protein sequence ID" value="CRH02710.1"/>
    <property type="molecule type" value="Genomic_DNA"/>
</dbReference>
<feature type="region of interest" description="Disordered" evidence="3">
    <location>
        <begin position="887"/>
        <end position="963"/>
    </location>
</feature>
<dbReference type="GO" id="GO:0033186">
    <property type="term" value="C:CAF-1 complex"/>
    <property type="evidence" value="ECO:0007669"/>
    <property type="project" value="TreeGrafter"/>
</dbReference>
<keyword evidence="4" id="KW-0812">Transmembrane</keyword>
<name>A0A1J1HC87_PLARL</name>
<proteinExistence type="predicted"/>
<dbReference type="SUPFAM" id="SSF50978">
    <property type="entry name" value="WD40 repeat-like"/>
    <property type="match status" value="1"/>
</dbReference>
<dbReference type="InterPro" id="IPR045145">
    <property type="entry name" value="PTHR15271"/>
</dbReference>
<feature type="compositionally biased region" description="Basic and acidic residues" evidence="3">
    <location>
        <begin position="908"/>
        <end position="946"/>
    </location>
</feature>
<evidence type="ECO:0000256" key="2">
    <source>
        <dbReference type="SAM" id="Coils"/>
    </source>
</evidence>
<protein>
    <submittedName>
        <fullName evidence="5">Uncharacterized protein</fullName>
    </submittedName>
</protein>
<dbReference type="GeneID" id="39738876"/>
<organism evidence="5 6">
    <name type="scientific">Plasmodium relictum</name>
    <dbReference type="NCBI Taxonomy" id="85471"/>
    <lineage>
        <taxon>Eukaryota</taxon>
        <taxon>Sar</taxon>
        <taxon>Alveolata</taxon>
        <taxon>Apicomplexa</taxon>
        <taxon>Aconoidasida</taxon>
        <taxon>Haemosporida</taxon>
        <taxon>Plasmodiidae</taxon>
        <taxon>Plasmodium</taxon>
        <taxon>Plasmodium (Haemamoeba)</taxon>
    </lineage>
</organism>
<feature type="compositionally biased region" description="Basic residues" evidence="3">
    <location>
        <begin position="893"/>
        <end position="905"/>
    </location>
</feature>
<dbReference type="GO" id="GO:0005634">
    <property type="term" value="C:nucleus"/>
    <property type="evidence" value="ECO:0007669"/>
    <property type="project" value="TreeGrafter"/>
</dbReference>
<evidence type="ECO:0000313" key="6">
    <source>
        <dbReference type="Proteomes" id="UP000220158"/>
    </source>
</evidence>
<feature type="region of interest" description="Disordered" evidence="3">
    <location>
        <begin position="1003"/>
        <end position="1025"/>
    </location>
</feature>
<dbReference type="OMA" id="HKYEVSH"/>
<dbReference type="InterPro" id="IPR015943">
    <property type="entry name" value="WD40/YVTN_repeat-like_dom_sf"/>
</dbReference>
<dbReference type="VEuPathDB" id="PlasmoDB:PRELSG_1444400"/>
<evidence type="ECO:0000256" key="4">
    <source>
        <dbReference type="SAM" id="Phobius"/>
    </source>
</evidence>
<feature type="coiled-coil region" evidence="2">
    <location>
        <begin position="92"/>
        <end position="119"/>
    </location>
</feature>
<evidence type="ECO:0000256" key="3">
    <source>
        <dbReference type="SAM" id="MobiDB-lite"/>
    </source>
</evidence>
<dbReference type="GO" id="GO:0006335">
    <property type="term" value="P:DNA replication-dependent chromatin assembly"/>
    <property type="evidence" value="ECO:0007669"/>
    <property type="project" value="InterPro"/>
</dbReference>
<dbReference type="OrthoDB" id="1741719at2759"/>
<evidence type="ECO:0000256" key="1">
    <source>
        <dbReference type="PROSITE-ProRule" id="PRU00221"/>
    </source>
</evidence>
<keyword evidence="2" id="KW-0175">Coiled coil</keyword>
<feature type="compositionally biased region" description="Low complexity" evidence="3">
    <location>
        <begin position="639"/>
        <end position="733"/>
    </location>
</feature>
<sequence length="2065" mass="245764">MYIEKLNLNSENEKITSLDFQPHNKLNRLAISSLHQIKIYHIPIYDTTIKNKVNIELLFISNDHKLVYINTIRWSFNGQYLASCDSGGTIVCYELDKDKNNIKKNMEEIKNNIKDGNNKSNNSFYTSTCNKEEWKITRCIKIHESGEIFDLAWSHDNEHVVCGVSKGVVYIFNLKNSYIAHKLFVKGTTENIKGVSFHPTNNSIIAQSSDNIMCVWKKVNIYQDKSNVCLLQSKKNYDQKENSSQKYECTVSSNFPNSQSISREYFEYTYEENMNKKYKNIDTPTIRHIYFDSFGKYASITHIPSNGRNCGILLKIDNNERINKNRIFLDGHDSCIRVAKIGHKVFVDVKKKKLYSLYCQCSDNGIISLWKIFLKRVKKSASNEEKEEKKKNFNISLDKKKLLAKKKKRINKYAKCFLIIQNLLEEQTCAVDVSWSENFDQLVIGASNGSVYIIQINTLKLNLKPFYPSICLEINEIEKKTNKEEKEMELKITKNKQIKDKAIEKKVKNRITPKIKYLYDEFGNIIENTSSHEIIHILNCRIYPSNNIYIFPFSSLKKKENNSYNSIYNFSSFINVFLSFIFKIIDAMINRFQHFYEKYKGFKNVVNFKLHNNKYYKYYYNCRNNDNISSYIIKDGDNSGNNNYDDESNNNNNDNNNDNDNKNNNSNNDDNNNGNNNDNNSDNNNNGNNNDNKNNNSNNDDNNNGNNNDNNSDNNNNKNNNNNSITTTINIDNKNNDSKNKKVYKNKKNKKSAKGNKTTKGKVDFDHSLSNNNSFSVENIHNITEDNYSSSKQSCYRNSDDNNDYNSLNQLNNDDFYEDTNKKINVKILDIIRNNYNKENYIENCDATIPIINNEMCNLEEIEQSNNSDINKIDEYGKYNIDKKMEYENGNNTKHKSDTKKKTNKRISSNEKKETKKKESKRESKKDIKKDTKKDVENEPKKDTNKKTKKNTKKDKNLNDSDLEWENFNPHIELCDPFENKNHELMQIVKNISKKNKEELEPTIYKKKESKKKNGDDDENKKNKNKDFFSLNDVRYLDLSHKTDVKRNYESEILDENTKYIKNAKSNKNLKLEKEYIDASNIYKELDENKYVNDKEDDNSIKSLSKNKKKKQNKRLFYSDYNINENTKKRNSYKKGKTEYYDSNICLEKKLTNIIKRDKEDGDEENHYEIEEKDEKKTYKEQVEIEDKEAQGHEERENEVEIRDGDLEIKDKEVENKEEGKLEESEEKKDEVEIEDGEKEKEEEYEEEGKEEEEIMHKVKKESMEKVKEINVEHKKKNSKLNIIEKNKKKKTLKKINKYNNLNNNNTKAKNKITKSDNTIENVYFEKYMNKVFFFDNRNENCKICCMHKNSLIKKKFCYLLWEDEISGKMIKHLIYDNYIFIISHKYNYCMLNIFNMESKLLIYDYVLPLNNISELYVIKKFSIDNNVYSFFYIHTNKMYYIYQLLNYCNITLLYYFDVSKLKTNVESINMNIIEKLENDPYSEKKKKKYLKNYEKQIIIQRKKEMKEQMIDTKKGKYLKHQKKENEEEKQKEKDIKKLIKNITFYENIIEDNENDIISKNEIDIKNEINIKEINLKSDKDIKRECFSNFPISNGSNILRRFPSNSNGPIKTTKKKNSQHRKRNYFDDVFSSNIYGNDLLYDYIYRKNNFFYSYMCIYIYLKNGMIFFLRKNLMVSENYENFYDLNENMFENNGITLISRLDNMYYSKSIYCDIEDNCEDIEIKNNEQKLCTKKSNSKKVNEEEIVLNRHVNKTTNDNKNIIMFDNLQKIQKKGMKNLFSYKNLFNIYNFDLKKLLKHEKVYIEEKKKKKKRKNETNAHKTSKKIEKIFNKFSSKVGGNQTISKKHKNIILKGNAKKKKKIFNSNLKINMNNNLNNVKGLNSSSIFNQFVRNNFHYINVSDKFQKNRTHKDCNENIYLKTIKYLEVQMKYSILLMNKNNFLNYLHIYFKLLMEYLDVSRLQQNFLYFMQATLQHSQKYFSDFYVYYENVNEPYWVDTNSLLCMNLHFFFLALFLYYNFLIPIYNNLHNNQNNQKCQTFLKFLKEIQSYIFQVQKNFQSNFRNIAS</sequence>
<feature type="transmembrane region" description="Helical" evidence="4">
    <location>
        <begin position="2005"/>
        <end position="2024"/>
    </location>
</feature>
<dbReference type="PANTHER" id="PTHR15271">
    <property type="entry name" value="CHROMATIN ASSEMBLY FACTOR 1 SUBUNIT B"/>
    <property type="match status" value="1"/>
</dbReference>
<evidence type="ECO:0000313" key="5">
    <source>
        <dbReference type="EMBL" id="CRH02710.1"/>
    </source>
</evidence>
<dbReference type="SMART" id="SM00320">
    <property type="entry name" value="WD40"/>
    <property type="match status" value="5"/>
</dbReference>
<dbReference type="KEGG" id="prel:PRELSG_1444400"/>
<dbReference type="RefSeq" id="XP_028535230.1">
    <property type="nucleotide sequence ID" value="XM_028679525.1"/>
</dbReference>
<dbReference type="Pfam" id="PF00400">
    <property type="entry name" value="WD40"/>
    <property type="match status" value="2"/>
</dbReference>
<dbReference type="InterPro" id="IPR001680">
    <property type="entry name" value="WD40_rpt"/>
</dbReference>
<reference evidence="5 6" key="1">
    <citation type="submission" date="2015-04" db="EMBL/GenBank/DDBJ databases">
        <authorList>
            <consortium name="Pathogen Informatics"/>
        </authorList>
    </citation>
    <scope>NUCLEOTIDE SEQUENCE [LARGE SCALE GENOMIC DNA]</scope>
    <source>
        <strain evidence="5 6">SGS1</strain>
    </source>
</reference>
<dbReference type="PANTHER" id="PTHR15271:SF4">
    <property type="entry name" value="CHROMATIN ASSEMBLY FACTOR 1 SUBUNIT B"/>
    <property type="match status" value="1"/>
</dbReference>
<feature type="compositionally biased region" description="Basic and acidic residues" evidence="3">
    <location>
        <begin position="1158"/>
        <end position="1231"/>
    </location>
</feature>
<dbReference type="Gene3D" id="2.130.10.10">
    <property type="entry name" value="YVTN repeat-like/Quinoprotein amine dehydrogenase"/>
    <property type="match status" value="1"/>
</dbReference>
<feature type="compositionally biased region" description="Acidic residues" evidence="3">
    <location>
        <begin position="1232"/>
        <end position="1254"/>
    </location>
</feature>